<dbReference type="Gene3D" id="1.10.110.10">
    <property type="entry name" value="Plant lipid-transfer and hydrophobic proteins"/>
    <property type="match status" value="1"/>
</dbReference>
<organism evidence="2 3">
    <name type="scientific">Digitaria exilis</name>
    <dbReference type="NCBI Taxonomy" id="1010633"/>
    <lineage>
        <taxon>Eukaryota</taxon>
        <taxon>Viridiplantae</taxon>
        <taxon>Streptophyta</taxon>
        <taxon>Embryophyta</taxon>
        <taxon>Tracheophyta</taxon>
        <taxon>Spermatophyta</taxon>
        <taxon>Magnoliopsida</taxon>
        <taxon>Liliopsida</taxon>
        <taxon>Poales</taxon>
        <taxon>Poaceae</taxon>
        <taxon>PACMAD clade</taxon>
        <taxon>Panicoideae</taxon>
        <taxon>Panicodae</taxon>
        <taxon>Paniceae</taxon>
        <taxon>Anthephorinae</taxon>
        <taxon>Digitaria</taxon>
    </lineage>
</organism>
<reference evidence="2" key="1">
    <citation type="submission" date="2020-07" db="EMBL/GenBank/DDBJ databases">
        <title>Genome sequence and genetic diversity analysis of an under-domesticated orphan crop, white fonio (Digitaria exilis).</title>
        <authorList>
            <person name="Bennetzen J.L."/>
            <person name="Chen S."/>
            <person name="Ma X."/>
            <person name="Wang X."/>
            <person name="Yssel A.E.J."/>
            <person name="Chaluvadi S.R."/>
            <person name="Johnson M."/>
            <person name="Gangashetty P."/>
            <person name="Hamidou F."/>
            <person name="Sanogo M.D."/>
            <person name="Zwaenepoel A."/>
            <person name="Wallace J."/>
            <person name="Van De Peer Y."/>
            <person name="Van Deynze A."/>
        </authorList>
    </citation>
    <scope>NUCLEOTIDE SEQUENCE</scope>
    <source>
        <tissue evidence="2">Leaves</tissue>
    </source>
</reference>
<dbReference type="PANTHER" id="PTHR33286:SF16">
    <property type="entry name" value="BIFUNCTIONAL INHIBITOR_PLANT LIPID TRANSFER PROTEIN_SEED STORAGE HELICAL DOMAIN-CONTAINING PROTEIN"/>
    <property type="match status" value="1"/>
</dbReference>
<evidence type="ECO:0000313" key="2">
    <source>
        <dbReference type="EMBL" id="KAF8721746.1"/>
    </source>
</evidence>
<dbReference type="InterPro" id="IPR016140">
    <property type="entry name" value="Bifunc_inhib/LTP/seed_store"/>
</dbReference>
<dbReference type="Pfam" id="PF14368">
    <property type="entry name" value="LTP_2"/>
    <property type="match status" value="1"/>
</dbReference>
<accession>A0A835C658</accession>
<dbReference type="Proteomes" id="UP000636709">
    <property type="component" value="Unassembled WGS sequence"/>
</dbReference>
<sequence length="188" mass="21135">MANAKALGIFCLLVGVAIYSSYPTHAYQLLDLKAKVLRKCWTHIHRQAFSMPERSSLCCKKVEKADVKDICNNLTDDDKVKIDMVKWVQVTRKCENPLPAGFNCAGQLIFPFIYEYKAQPNGVLLIFQNEISNFNILNTNEEKLSVTRLRCSIASPATTITHAECLILHLLEGGARILNGEKTNKMMS</sequence>
<gene>
    <name evidence="2" type="ORF">HU200_022923</name>
</gene>
<name>A0A835C658_9POAL</name>
<protein>
    <recommendedName>
        <fullName evidence="1">Bifunctional inhibitor/plant lipid transfer protein/seed storage helical domain-containing protein</fullName>
    </recommendedName>
</protein>
<proteinExistence type="predicted"/>
<keyword evidence="3" id="KW-1185">Reference proteome</keyword>
<dbReference type="PANTHER" id="PTHR33286">
    <property type="entry name" value="BIFUNCTIONAL INHIBITOR/LIPID-TRANSFER PROTEIN/SEED STORAGE 2S ALBUMIN SUPERFAMILY PROTEIN"/>
    <property type="match status" value="1"/>
</dbReference>
<dbReference type="EMBL" id="JACEFO010001681">
    <property type="protein sequence ID" value="KAF8721746.1"/>
    <property type="molecule type" value="Genomic_DNA"/>
</dbReference>
<comment type="caution">
    <text evidence="2">The sequence shown here is derived from an EMBL/GenBank/DDBJ whole genome shotgun (WGS) entry which is preliminary data.</text>
</comment>
<dbReference type="AlphaFoldDB" id="A0A835C658"/>
<dbReference type="OrthoDB" id="683494at2759"/>
<feature type="domain" description="Bifunctional inhibitor/plant lipid transfer protein/seed storage helical" evidence="1">
    <location>
        <begin position="34"/>
        <end position="104"/>
    </location>
</feature>
<evidence type="ECO:0000259" key="1">
    <source>
        <dbReference type="Pfam" id="PF14368"/>
    </source>
</evidence>
<dbReference type="InterPro" id="IPR036312">
    <property type="entry name" value="Bifun_inhib/LTP/seed_sf"/>
</dbReference>
<evidence type="ECO:0000313" key="3">
    <source>
        <dbReference type="Proteomes" id="UP000636709"/>
    </source>
</evidence>